<dbReference type="PANTHER" id="PTHR12653:SF0">
    <property type="entry name" value="NADH DEHYDROGENASE [UBIQUINONE] 1 ALPHA SUBCOMPLEX SUBUNIT 5"/>
    <property type="match status" value="1"/>
</dbReference>
<keyword evidence="8" id="KW-0472">Membrane</keyword>
<evidence type="ECO:0000256" key="9">
    <source>
        <dbReference type="SAM" id="MobiDB-lite"/>
    </source>
</evidence>
<reference evidence="11" key="1">
    <citation type="journal article" date="2010" name="Genome Res.">
        <title>Population genomic sequencing of Coccidioides fungi reveals recent hybridization and transposon control.</title>
        <authorList>
            <person name="Neafsey D.E."/>
            <person name="Barker B.M."/>
            <person name="Sharpton T.J."/>
            <person name="Stajich J.E."/>
            <person name="Park D.J."/>
            <person name="Whiston E."/>
            <person name="Hung C.-Y."/>
            <person name="McMahan C."/>
            <person name="White J."/>
            <person name="Sykes S."/>
            <person name="Heiman D."/>
            <person name="Young S."/>
            <person name="Zeng Q."/>
            <person name="Abouelleil A."/>
            <person name="Aftuck L."/>
            <person name="Bessette D."/>
            <person name="Brown A."/>
            <person name="FitzGerald M."/>
            <person name="Lui A."/>
            <person name="Macdonald J.P."/>
            <person name="Priest M."/>
            <person name="Orbach M.J."/>
            <person name="Galgiani J.N."/>
            <person name="Kirkland T.N."/>
            <person name="Cole G.T."/>
            <person name="Birren B.W."/>
            <person name="Henn M.R."/>
            <person name="Taylor J.W."/>
            <person name="Rounsley S.D."/>
        </authorList>
    </citation>
    <scope>NUCLEOTIDE SEQUENCE [LARGE SCALE GENOMIC DNA]</scope>
    <source>
        <strain evidence="11">RMSCC 3703</strain>
    </source>
</reference>
<dbReference type="OrthoDB" id="286811at2759"/>
<organism evidence="10 11">
    <name type="scientific">Coccidioides immitis RMSCC 3703</name>
    <dbReference type="NCBI Taxonomy" id="454286"/>
    <lineage>
        <taxon>Eukaryota</taxon>
        <taxon>Fungi</taxon>
        <taxon>Dikarya</taxon>
        <taxon>Ascomycota</taxon>
        <taxon>Pezizomycotina</taxon>
        <taxon>Eurotiomycetes</taxon>
        <taxon>Eurotiomycetidae</taxon>
        <taxon>Onygenales</taxon>
        <taxon>Onygenaceae</taxon>
        <taxon>Coccidioides</taxon>
    </lineage>
</organism>
<keyword evidence="3" id="KW-0813">Transport</keyword>
<sequence length="248" mass="28249">MAHQAKASSNSSSECEVRPIEEVGKLDLGSGNRKRKLRNEFRTFVSTAPRPTLIYLYQTTLDKLKTIPESSVYRQSTEALTRHRLNIVQSVKPPGFDSWLQRVKAAVAENPEAYKTALRPDGSYAAYEQKEKPKEEKDWSGEPFNPQLEGAYLNEQEMEARVKEAQEEANKQLEPKLSWEPEPALEAAQISEIEQQIGSGLIEEVIQTAQAELGLVDEMVKHRVWEELEEKPKPGQWTYFERGTSQES</sequence>
<feature type="region of interest" description="Disordered" evidence="9">
    <location>
        <begin position="163"/>
        <end position="182"/>
    </location>
</feature>
<evidence type="ECO:0000256" key="7">
    <source>
        <dbReference type="ARBA" id="ARBA00023128"/>
    </source>
</evidence>
<dbReference type="Pfam" id="PF04716">
    <property type="entry name" value="ETC_C1_NDUFA5"/>
    <property type="match status" value="1"/>
</dbReference>
<evidence type="ECO:0000256" key="2">
    <source>
        <dbReference type="ARBA" id="ARBA00010261"/>
    </source>
</evidence>
<dbReference type="STRING" id="454286.A0A0J8U1X9"/>
<keyword evidence="4" id="KW-0679">Respiratory chain</keyword>
<dbReference type="GO" id="GO:0022904">
    <property type="term" value="P:respiratory electron transport chain"/>
    <property type="evidence" value="ECO:0007669"/>
    <property type="project" value="InterPro"/>
</dbReference>
<dbReference type="PANTHER" id="PTHR12653">
    <property type="entry name" value="NADH-UBIQUINONE OXIDOREDUCTASE 13 KD-B SUBUNIT"/>
    <property type="match status" value="1"/>
</dbReference>
<dbReference type="AlphaFoldDB" id="A0A0J8U1X9"/>
<keyword evidence="7" id="KW-0496">Mitochondrion</keyword>
<evidence type="ECO:0000256" key="5">
    <source>
        <dbReference type="ARBA" id="ARBA00022792"/>
    </source>
</evidence>
<proteinExistence type="inferred from homology"/>
<evidence type="ECO:0000256" key="3">
    <source>
        <dbReference type="ARBA" id="ARBA00022448"/>
    </source>
</evidence>
<dbReference type="EMBL" id="DS268124">
    <property type="protein sequence ID" value="KMU80502.1"/>
    <property type="molecule type" value="Genomic_DNA"/>
</dbReference>
<dbReference type="InterPro" id="IPR006806">
    <property type="entry name" value="NDUFA5"/>
</dbReference>
<keyword evidence="5" id="KW-0999">Mitochondrion inner membrane</keyword>
<gene>
    <name evidence="10" type="ORF">CISG_02354</name>
</gene>
<name>A0A0J8U1X9_COCIT</name>
<evidence type="ECO:0000256" key="6">
    <source>
        <dbReference type="ARBA" id="ARBA00022982"/>
    </source>
</evidence>
<comment type="subcellular location">
    <subcellularLocation>
        <location evidence="1">Mitochondrion inner membrane</location>
        <topology evidence="1">Peripheral membrane protein</topology>
        <orientation evidence="1">Matrix side</orientation>
    </subcellularLocation>
</comment>
<evidence type="ECO:0000313" key="10">
    <source>
        <dbReference type="EMBL" id="KMU80502.1"/>
    </source>
</evidence>
<evidence type="ECO:0000256" key="4">
    <source>
        <dbReference type="ARBA" id="ARBA00022660"/>
    </source>
</evidence>
<feature type="compositionally biased region" description="Basic and acidic residues" evidence="9">
    <location>
        <begin position="163"/>
        <end position="179"/>
    </location>
</feature>
<keyword evidence="10" id="KW-0830">Ubiquinone</keyword>
<dbReference type="GO" id="GO:0005743">
    <property type="term" value="C:mitochondrial inner membrane"/>
    <property type="evidence" value="ECO:0007669"/>
    <property type="project" value="UniProtKB-SubCell"/>
</dbReference>
<comment type="similarity">
    <text evidence="2">Belongs to the complex I NDUFA5 subunit family.</text>
</comment>
<protein>
    <submittedName>
        <fullName evidence="10">NADH-ubiquinone oxidoreductase subunit</fullName>
    </submittedName>
</protein>
<evidence type="ECO:0000256" key="8">
    <source>
        <dbReference type="ARBA" id="ARBA00023136"/>
    </source>
</evidence>
<evidence type="ECO:0000313" key="11">
    <source>
        <dbReference type="Proteomes" id="UP000054559"/>
    </source>
</evidence>
<evidence type="ECO:0000256" key="1">
    <source>
        <dbReference type="ARBA" id="ARBA00004443"/>
    </source>
</evidence>
<keyword evidence="6" id="KW-0249">Electron transport</keyword>
<accession>A0A0J8U1X9</accession>
<dbReference type="Proteomes" id="UP000054559">
    <property type="component" value="Unassembled WGS sequence"/>
</dbReference>